<accession>A0A840I2Q1</accession>
<dbReference type="GO" id="GO:0003858">
    <property type="term" value="F:3-hydroxybutyrate dehydrogenase activity"/>
    <property type="evidence" value="ECO:0007669"/>
    <property type="project" value="UniProtKB-EC"/>
</dbReference>
<dbReference type="Proteomes" id="UP000563524">
    <property type="component" value="Unassembled WGS sequence"/>
</dbReference>
<reference evidence="3 4" key="1">
    <citation type="submission" date="2020-08" db="EMBL/GenBank/DDBJ databases">
        <title>Genomic Encyclopedia of Type Strains, Phase IV (KMG-IV): sequencing the most valuable type-strain genomes for metagenomic binning, comparative biology and taxonomic classification.</title>
        <authorList>
            <person name="Goeker M."/>
        </authorList>
    </citation>
    <scope>NUCLEOTIDE SEQUENCE [LARGE SCALE GENOMIC DNA]</scope>
    <source>
        <strain evidence="3 4">DSM 102850</strain>
    </source>
</reference>
<dbReference type="RefSeq" id="WP_183816318.1">
    <property type="nucleotide sequence ID" value="NZ_JACHOB010000001.1"/>
</dbReference>
<dbReference type="PANTHER" id="PTHR42879:SF2">
    <property type="entry name" value="3-OXOACYL-[ACYL-CARRIER-PROTEIN] REDUCTASE FABG"/>
    <property type="match status" value="1"/>
</dbReference>
<dbReference type="Pfam" id="PF00106">
    <property type="entry name" value="adh_short"/>
    <property type="match status" value="1"/>
</dbReference>
<dbReference type="InterPro" id="IPR036291">
    <property type="entry name" value="NAD(P)-bd_dom_sf"/>
</dbReference>
<dbReference type="SUPFAM" id="SSF51735">
    <property type="entry name" value="NAD(P)-binding Rossmann-fold domains"/>
    <property type="match status" value="1"/>
</dbReference>
<organism evidence="3 4">
    <name type="scientific">Parvularcula dongshanensis</name>
    <dbReference type="NCBI Taxonomy" id="1173995"/>
    <lineage>
        <taxon>Bacteria</taxon>
        <taxon>Pseudomonadati</taxon>
        <taxon>Pseudomonadota</taxon>
        <taxon>Alphaproteobacteria</taxon>
        <taxon>Parvularculales</taxon>
        <taxon>Parvularculaceae</taxon>
        <taxon>Parvularcula</taxon>
    </lineage>
</organism>
<sequence length="263" mass="28235">MFEDLKGRSAVVTGSTSGIGLHMAEALAKMGVALTLNGLGEEAEIEKERKRLEDTYGVTVRFDGANLMDQAEIRRLIADAEAAHGKIDILVNNAGMQKVAPIDEYDEATWDRLVALNLSAVFHATKAVLPGMKKRRWGRIVNTASAHGLVASPFKAPYVATKHAVLGFSKAVALEVAEQGITVNSICPGYTLTPLVENQVADTAKARGMTEEEVKSEVMLKAQPTKEFVTYEQLNGMLLYLCSDAGASCTGSSYVIDGGWTAQ</sequence>
<keyword evidence="4" id="KW-1185">Reference proteome</keyword>
<name>A0A840I2Q1_9PROT</name>
<evidence type="ECO:0000313" key="3">
    <source>
        <dbReference type="EMBL" id="MBB4658468.1"/>
    </source>
</evidence>
<dbReference type="InterPro" id="IPR011294">
    <property type="entry name" value="3-OHbutyrate_DH"/>
</dbReference>
<gene>
    <name evidence="3" type="ORF">GGQ59_000968</name>
</gene>
<evidence type="ECO:0000256" key="2">
    <source>
        <dbReference type="RuleBase" id="RU000363"/>
    </source>
</evidence>
<dbReference type="InterPro" id="IPR002347">
    <property type="entry name" value="SDR_fam"/>
</dbReference>
<dbReference type="GO" id="GO:0032787">
    <property type="term" value="P:monocarboxylic acid metabolic process"/>
    <property type="evidence" value="ECO:0007669"/>
    <property type="project" value="UniProtKB-ARBA"/>
</dbReference>
<dbReference type="EMBL" id="JACHOB010000001">
    <property type="protein sequence ID" value="MBB4658468.1"/>
    <property type="molecule type" value="Genomic_DNA"/>
</dbReference>
<dbReference type="NCBIfam" id="TIGR01963">
    <property type="entry name" value="PHB_DH"/>
    <property type="match status" value="1"/>
</dbReference>
<dbReference type="Gene3D" id="3.40.50.720">
    <property type="entry name" value="NAD(P)-binding Rossmann-like Domain"/>
    <property type="match status" value="1"/>
</dbReference>
<comment type="caution">
    <text evidence="3">The sequence shown here is derived from an EMBL/GenBank/DDBJ whole genome shotgun (WGS) entry which is preliminary data.</text>
</comment>
<dbReference type="InterPro" id="IPR050259">
    <property type="entry name" value="SDR"/>
</dbReference>
<protein>
    <submittedName>
        <fullName evidence="3">3-hydroxybutyrate dehydrogenase</fullName>
        <ecNumber evidence="3">1.1.1.30</ecNumber>
    </submittedName>
</protein>
<comment type="similarity">
    <text evidence="1 2">Belongs to the short-chain dehydrogenases/reductases (SDR) family.</text>
</comment>
<evidence type="ECO:0000313" key="4">
    <source>
        <dbReference type="Proteomes" id="UP000563524"/>
    </source>
</evidence>
<dbReference type="PRINTS" id="PR00081">
    <property type="entry name" value="GDHRDH"/>
</dbReference>
<evidence type="ECO:0000256" key="1">
    <source>
        <dbReference type="ARBA" id="ARBA00006484"/>
    </source>
</evidence>
<dbReference type="FunFam" id="3.40.50.720:FF:000084">
    <property type="entry name" value="Short-chain dehydrogenase reductase"/>
    <property type="match status" value="1"/>
</dbReference>
<dbReference type="InterPro" id="IPR020904">
    <property type="entry name" value="Sc_DH/Rdtase_CS"/>
</dbReference>
<dbReference type="PANTHER" id="PTHR42879">
    <property type="entry name" value="3-OXOACYL-(ACYL-CARRIER-PROTEIN) REDUCTASE"/>
    <property type="match status" value="1"/>
</dbReference>
<dbReference type="AlphaFoldDB" id="A0A840I2Q1"/>
<dbReference type="EC" id="1.1.1.30" evidence="3"/>
<dbReference type="PROSITE" id="PS00061">
    <property type="entry name" value="ADH_SHORT"/>
    <property type="match status" value="1"/>
</dbReference>
<keyword evidence="3" id="KW-0560">Oxidoreductase</keyword>
<dbReference type="NCBIfam" id="NF009093">
    <property type="entry name" value="PRK12429.1"/>
    <property type="match status" value="1"/>
</dbReference>
<dbReference type="PRINTS" id="PR00080">
    <property type="entry name" value="SDRFAMILY"/>
</dbReference>
<proteinExistence type="inferred from homology"/>